<gene>
    <name evidence="1" type="ORF">TTHERM_00500840</name>
</gene>
<reference evidence="2" key="1">
    <citation type="journal article" date="2006" name="PLoS Biol.">
        <title>Macronuclear genome sequence of the ciliate Tetrahymena thermophila, a model eukaryote.</title>
        <authorList>
            <person name="Eisen J.A."/>
            <person name="Coyne R.S."/>
            <person name="Wu M."/>
            <person name="Wu D."/>
            <person name="Thiagarajan M."/>
            <person name="Wortman J.R."/>
            <person name="Badger J.H."/>
            <person name="Ren Q."/>
            <person name="Amedeo P."/>
            <person name="Jones K.M."/>
            <person name="Tallon L.J."/>
            <person name="Delcher A.L."/>
            <person name="Salzberg S.L."/>
            <person name="Silva J.C."/>
            <person name="Haas B.J."/>
            <person name="Majoros W.H."/>
            <person name="Farzad M."/>
            <person name="Carlton J.M."/>
            <person name="Smith R.K. Jr."/>
            <person name="Garg J."/>
            <person name="Pearlman R.E."/>
            <person name="Karrer K.M."/>
            <person name="Sun L."/>
            <person name="Manning G."/>
            <person name="Elde N.C."/>
            <person name="Turkewitz A.P."/>
            <person name="Asai D.J."/>
            <person name="Wilkes D.E."/>
            <person name="Wang Y."/>
            <person name="Cai H."/>
            <person name="Collins K."/>
            <person name="Stewart B.A."/>
            <person name="Lee S.R."/>
            <person name="Wilamowska K."/>
            <person name="Weinberg Z."/>
            <person name="Ruzzo W.L."/>
            <person name="Wloga D."/>
            <person name="Gaertig J."/>
            <person name="Frankel J."/>
            <person name="Tsao C.-C."/>
            <person name="Gorovsky M.A."/>
            <person name="Keeling P.J."/>
            <person name="Waller R.F."/>
            <person name="Patron N.J."/>
            <person name="Cherry J.M."/>
            <person name="Stover N.A."/>
            <person name="Krieger C.J."/>
            <person name="del Toro C."/>
            <person name="Ryder H.F."/>
            <person name="Williamson S.C."/>
            <person name="Barbeau R.A."/>
            <person name="Hamilton E.P."/>
            <person name="Orias E."/>
        </authorList>
    </citation>
    <scope>NUCLEOTIDE SEQUENCE [LARGE SCALE GENOMIC DNA]</scope>
    <source>
        <strain evidence="2">SB210</strain>
    </source>
</reference>
<dbReference type="InterPro" id="IPR018775">
    <property type="entry name" value="RlaP"/>
</dbReference>
<dbReference type="KEGG" id="tet:TTHERM_00500840"/>
<dbReference type="Pfam" id="PF10127">
    <property type="entry name" value="RlaP"/>
    <property type="match status" value="1"/>
</dbReference>
<dbReference type="HOGENOM" id="CLU_968002_0_0_1"/>
<dbReference type="EMBL" id="GG662548">
    <property type="protein sequence ID" value="EAS01998.1"/>
    <property type="molecule type" value="Genomic_DNA"/>
</dbReference>
<organism evidence="1 2">
    <name type="scientific">Tetrahymena thermophila (strain SB210)</name>
    <dbReference type="NCBI Taxonomy" id="312017"/>
    <lineage>
        <taxon>Eukaryota</taxon>
        <taxon>Sar</taxon>
        <taxon>Alveolata</taxon>
        <taxon>Ciliophora</taxon>
        <taxon>Intramacronucleata</taxon>
        <taxon>Oligohymenophorea</taxon>
        <taxon>Hymenostomatida</taxon>
        <taxon>Tetrahymenina</taxon>
        <taxon>Tetrahymenidae</taxon>
        <taxon>Tetrahymena</taxon>
    </lineage>
</organism>
<dbReference type="AlphaFoldDB" id="I7M322"/>
<dbReference type="GeneID" id="7825594"/>
<keyword evidence="2" id="KW-1185">Reference proteome</keyword>
<dbReference type="Proteomes" id="UP000009168">
    <property type="component" value="Unassembled WGS sequence"/>
</dbReference>
<proteinExistence type="predicted"/>
<evidence type="ECO:0000313" key="2">
    <source>
        <dbReference type="Proteomes" id="UP000009168"/>
    </source>
</evidence>
<protein>
    <submittedName>
        <fullName evidence="1">Nucleotidyltransferase</fullName>
    </submittedName>
</protein>
<name>I7M322_TETTS</name>
<sequence>MSENNQSVQDNQEQQQLFDRDLHRAVIELLNKFENQKQLKVVFASETGSRGQGFHTSQSDCDIKGFYTYSQAQYLGVADLPESYLSEKFLINVQGKEIEVDFSFIEFRYYIEQRLCQGYEKLNTVFTSKVQYINLFEKQMFDQFVYHTLETPKKAFYSDLETFITRRINQQDVECRKILNTLHCLVSLIHFINSDKLFQYSYDLWEEIEINPYLDQDLKVKIKDFAKLCLEKKIFSRKSTIKRNSLPVWFMNLLSQYNIQKDSSLIVYEKQQFLQMAQQMHVYAMNLQ</sequence>
<dbReference type="InParanoid" id="I7M322"/>
<dbReference type="RefSeq" id="XP_001022243.1">
    <property type="nucleotide sequence ID" value="XM_001022243.1"/>
</dbReference>
<dbReference type="OrthoDB" id="10266790at2759"/>
<evidence type="ECO:0000313" key="1">
    <source>
        <dbReference type="EMBL" id="EAS01998.1"/>
    </source>
</evidence>
<accession>I7M322</accession>